<evidence type="ECO:0000256" key="1">
    <source>
        <dbReference type="SAM" id="Phobius"/>
    </source>
</evidence>
<keyword evidence="1" id="KW-0472">Membrane</keyword>
<evidence type="ECO:0000313" key="2">
    <source>
        <dbReference type="EMBL" id="CAG9770096.1"/>
    </source>
</evidence>
<gene>
    <name evidence="2" type="ORF">CEUTPL_LOCUS10555</name>
</gene>
<accession>A0A9N9MU98</accession>
<dbReference type="SUPFAM" id="SSF53850">
    <property type="entry name" value="Periplasmic binding protein-like II"/>
    <property type="match status" value="1"/>
</dbReference>
<reference evidence="2" key="1">
    <citation type="submission" date="2022-01" db="EMBL/GenBank/DDBJ databases">
        <authorList>
            <person name="King R."/>
        </authorList>
    </citation>
    <scope>NUCLEOTIDE SEQUENCE</scope>
</reference>
<dbReference type="OrthoDB" id="8186464at2759"/>
<sequence length="174" mass="19708">MNESQLNQIYLRGYLHNNINNITDGLFKATKGNYGFFATGHVARKQFWKISGYKCKYEIMEIPIHSTINTVAFPMSLTSPYRKAINLGLIKMTESGVHDYITSLISPALPKCDQQTLYQSARLNDLITSFGLLGLGILAAVTAVSLECFWKKRKLVLDKLKGKTMIDHNFEFVH</sequence>
<feature type="transmembrane region" description="Helical" evidence="1">
    <location>
        <begin position="126"/>
        <end position="150"/>
    </location>
</feature>
<keyword evidence="3" id="KW-1185">Reference proteome</keyword>
<name>A0A9N9MU98_9CUCU</name>
<dbReference type="Proteomes" id="UP001152799">
    <property type="component" value="Chromosome 6"/>
</dbReference>
<dbReference type="EMBL" id="OU892282">
    <property type="protein sequence ID" value="CAG9770096.1"/>
    <property type="molecule type" value="Genomic_DNA"/>
</dbReference>
<dbReference type="AlphaFoldDB" id="A0A9N9MU98"/>
<organism evidence="2 3">
    <name type="scientific">Ceutorhynchus assimilis</name>
    <name type="common">cabbage seed weevil</name>
    <dbReference type="NCBI Taxonomy" id="467358"/>
    <lineage>
        <taxon>Eukaryota</taxon>
        <taxon>Metazoa</taxon>
        <taxon>Ecdysozoa</taxon>
        <taxon>Arthropoda</taxon>
        <taxon>Hexapoda</taxon>
        <taxon>Insecta</taxon>
        <taxon>Pterygota</taxon>
        <taxon>Neoptera</taxon>
        <taxon>Endopterygota</taxon>
        <taxon>Coleoptera</taxon>
        <taxon>Polyphaga</taxon>
        <taxon>Cucujiformia</taxon>
        <taxon>Curculionidae</taxon>
        <taxon>Ceutorhynchinae</taxon>
        <taxon>Ceutorhynchus</taxon>
    </lineage>
</organism>
<evidence type="ECO:0000313" key="3">
    <source>
        <dbReference type="Proteomes" id="UP001152799"/>
    </source>
</evidence>
<keyword evidence="1" id="KW-1133">Transmembrane helix</keyword>
<proteinExistence type="predicted"/>
<keyword evidence="1" id="KW-0812">Transmembrane</keyword>
<protein>
    <submittedName>
        <fullName evidence="2">Uncharacterized protein</fullName>
    </submittedName>
</protein>